<accession>A0ABW9ZVY5</accession>
<dbReference type="Proteomes" id="UP000753802">
    <property type="component" value="Unassembled WGS sequence"/>
</dbReference>
<dbReference type="InterPro" id="IPR024775">
    <property type="entry name" value="DinB-like"/>
</dbReference>
<gene>
    <name evidence="2" type="ORF">GWC95_09655</name>
</gene>
<protein>
    <submittedName>
        <fullName evidence="2">DinB family protein</fullName>
    </submittedName>
</protein>
<sequence length="158" mass="16921">MKITAHIAQHLLDVYTGGNWTEVSVADALAGLSYTQASTVTAASPNSIAAIVHHLAYWNKVMISRIGGENPIVPEANGFDVGSLGNDVEWKKLIREMLVSASELAVATRDVPEETLELPIVAGGSSTYKNLQGSVEHVHYHLGQIVIIKKLLTGSSTF</sequence>
<evidence type="ECO:0000313" key="2">
    <source>
        <dbReference type="EMBL" id="NCI50188.1"/>
    </source>
</evidence>
<evidence type="ECO:0000259" key="1">
    <source>
        <dbReference type="Pfam" id="PF12867"/>
    </source>
</evidence>
<name>A0ABW9ZVY5_9BACT</name>
<dbReference type="SUPFAM" id="SSF109854">
    <property type="entry name" value="DinB/YfiT-like putative metalloenzymes"/>
    <property type="match status" value="1"/>
</dbReference>
<dbReference type="Pfam" id="PF12867">
    <property type="entry name" value="DinB_2"/>
    <property type="match status" value="1"/>
</dbReference>
<dbReference type="InterPro" id="IPR034660">
    <property type="entry name" value="DinB/YfiT-like"/>
</dbReference>
<dbReference type="Gene3D" id="1.20.120.450">
    <property type="entry name" value="dinb family like domain"/>
    <property type="match status" value="1"/>
</dbReference>
<keyword evidence="3" id="KW-1185">Reference proteome</keyword>
<comment type="caution">
    <text evidence="2">The sequence shown here is derived from an EMBL/GenBank/DDBJ whole genome shotgun (WGS) entry which is preliminary data.</text>
</comment>
<dbReference type="RefSeq" id="WP_161818495.1">
    <property type="nucleotide sequence ID" value="NZ_JAACJS010000012.1"/>
</dbReference>
<dbReference type="EMBL" id="JAACJS010000012">
    <property type="protein sequence ID" value="NCI50188.1"/>
    <property type="molecule type" value="Genomic_DNA"/>
</dbReference>
<feature type="domain" description="DinB-like" evidence="1">
    <location>
        <begin position="26"/>
        <end position="143"/>
    </location>
</feature>
<organism evidence="2 3">
    <name type="scientific">Sediminibacterium roseum</name>
    <dbReference type="NCBI Taxonomy" id="1978412"/>
    <lineage>
        <taxon>Bacteria</taxon>
        <taxon>Pseudomonadati</taxon>
        <taxon>Bacteroidota</taxon>
        <taxon>Chitinophagia</taxon>
        <taxon>Chitinophagales</taxon>
        <taxon>Chitinophagaceae</taxon>
        <taxon>Sediminibacterium</taxon>
    </lineage>
</organism>
<proteinExistence type="predicted"/>
<evidence type="ECO:0000313" key="3">
    <source>
        <dbReference type="Proteomes" id="UP000753802"/>
    </source>
</evidence>
<reference evidence="2 3" key="1">
    <citation type="submission" date="2020-01" db="EMBL/GenBank/DDBJ databases">
        <title>Genome analysis.</title>
        <authorList>
            <person name="Wu S."/>
            <person name="Wang G."/>
        </authorList>
    </citation>
    <scope>NUCLEOTIDE SEQUENCE [LARGE SCALE GENOMIC DNA]</scope>
    <source>
        <strain evidence="2 3">SYL130</strain>
    </source>
</reference>